<evidence type="ECO:0000313" key="9">
    <source>
        <dbReference type="Proteomes" id="UP000189761"/>
    </source>
</evidence>
<feature type="transmembrane region" description="Helical" evidence="6">
    <location>
        <begin position="47"/>
        <end position="69"/>
    </location>
</feature>
<evidence type="ECO:0000256" key="5">
    <source>
        <dbReference type="ARBA" id="ARBA00023136"/>
    </source>
</evidence>
<evidence type="ECO:0000256" key="3">
    <source>
        <dbReference type="ARBA" id="ARBA00022692"/>
    </source>
</evidence>
<name>A0A8E2I5T3_9BACI</name>
<comment type="subcellular location">
    <subcellularLocation>
        <location evidence="1">Membrane</location>
        <topology evidence="1">Multi-pass membrane protein</topology>
    </subcellularLocation>
</comment>
<dbReference type="InterPro" id="IPR051401">
    <property type="entry name" value="GtrA_CellWall_Glycosyl"/>
</dbReference>
<dbReference type="EMBL" id="MTLA01000215">
    <property type="protein sequence ID" value="OOP67256.1"/>
    <property type="molecule type" value="Genomic_DNA"/>
</dbReference>
<accession>A0A8E2I5T3</accession>
<keyword evidence="4 6" id="KW-1133">Transmembrane helix</keyword>
<keyword evidence="9" id="KW-1185">Reference proteome</keyword>
<proteinExistence type="inferred from homology"/>
<evidence type="ECO:0000256" key="1">
    <source>
        <dbReference type="ARBA" id="ARBA00004141"/>
    </source>
</evidence>
<feature type="transmembrane region" description="Helical" evidence="6">
    <location>
        <begin position="122"/>
        <end position="142"/>
    </location>
</feature>
<protein>
    <submittedName>
        <fullName evidence="8">Polysaccharide biosynthesis protein GtrA</fullName>
    </submittedName>
</protein>
<feature type="transmembrane region" description="Helical" evidence="6">
    <location>
        <begin position="81"/>
        <end position="102"/>
    </location>
</feature>
<reference evidence="8 9" key="1">
    <citation type="submission" date="2017-01" db="EMBL/GenBank/DDBJ databases">
        <title>Draft genome sequence of Bacillus oleronius.</title>
        <authorList>
            <person name="Allam M."/>
        </authorList>
    </citation>
    <scope>NUCLEOTIDE SEQUENCE [LARGE SCALE GENOMIC DNA]</scope>
    <source>
        <strain evidence="8 9">DSM 9356</strain>
    </source>
</reference>
<dbReference type="GO" id="GO:0005886">
    <property type="term" value="C:plasma membrane"/>
    <property type="evidence" value="ECO:0007669"/>
    <property type="project" value="TreeGrafter"/>
</dbReference>
<sequence length="145" mass="16729">MSSIVQALEIYLKRTNSFIRFLLVGMINTLIGLFIMFTLLNGFHQPYWLSTFIGNGTGACVSYFLNRVFTFQSRVELNKSVILFIVTILVCYYLSYSLSHLIVYNLLSTMIKGFYLSDEEQAILIGTGFYTIMNYLGQKYIVFKN</sequence>
<dbReference type="GO" id="GO:0000271">
    <property type="term" value="P:polysaccharide biosynthetic process"/>
    <property type="evidence" value="ECO:0007669"/>
    <property type="project" value="InterPro"/>
</dbReference>
<dbReference type="Pfam" id="PF04138">
    <property type="entry name" value="GtrA_DPMS_TM"/>
    <property type="match status" value="1"/>
</dbReference>
<feature type="domain" description="GtrA/DPMS transmembrane" evidence="7">
    <location>
        <begin position="20"/>
        <end position="143"/>
    </location>
</feature>
<evidence type="ECO:0000256" key="2">
    <source>
        <dbReference type="ARBA" id="ARBA00009399"/>
    </source>
</evidence>
<organism evidence="8 9">
    <name type="scientific">Heyndrickxia oleronia</name>
    <dbReference type="NCBI Taxonomy" id="38875"/>
    <lineage>
        <taxon>Bacteria</taxon>
        <taxon>Bacillati</taxon>
        <taxon>Bacillota</taxon>
        <taxon>Bacilli</taxon>
        <taxon>Bacillales</taxon>
        <taxon>Bacillaceae</taxon>
        <taxon>Heyndrickxia</taxon>
    </lineage>
</organism>
<evidence type="ECO:0000259" key="7">
    <source>
        <dbReference type="Pfam" id="PF04138"/>
    </source>
</evidence>
<dbReference type="InterPro" id="IPR007267">
    <property type="entry name" value="GtrA_DPMS_TM"/>
</dbReference>
<comment type="similarity">
    <text evidence="2">Belongs to the GtrA family.</text>
</comment>
<gene>
    <name evidence="8" type="ORF">BWZ43_16725</name>
</gene>
<dbReference type="PANTHER" id="PTHR38459">
    <property type="entry name" value="PROPHAGE BACTOPRENOL-LINKED GLUCOSE TRANSLOCASE HOMOLOG"/>
    <property type="match status" value="1"/>
</dbReference>
<feature type="transmembrane region" description="Helical" evidence="6">
    <location>
        <begin position="21"/>
        <end position="41"/>
    </location>
</feature>
<dbReference type="PANTHER" id="PTHR38459:SF1">
    <property type="entry name" value="PROPHAGE BACTOPRENOL-LINKED GLUCOSE TRANSLOCASE HOMOLOG"/>
    <property type="match status" value="1"/>
</dbReference>
<keyword evidence="5 6" id="KW-0472">Membrane</keyword>
<dbReference type="Proteomes" id="UP000189761">
    <property type="component" value="Unassembled WGS sequence"/>
</dbReference>
<comment type="caution">
    <text evidence="8">The sequence shown here is derived from an EMBL/GenBank/DDBJ whole genome shotgun (WGS) entry which is preliminary data.</text>
</comment>
<evidence type="ECO:0000313" key="8">
    <source>
        <dbReference type="EMBL" id="OOP67256.1"/>
    </source>
</evidence>
<evidence type="ECO:0000256" key="4">
    <source>
        <dbReference type="ARBA" id="ARBA00022989"/>
    </source>
</evidence>
<keyword evidence="3 6" id="KW-0812">Transmembrane</keyword>
<evidence type="ECO:0000256" key="6">
    <source>
        <dbReference type="SAM" id="Phobius"/>
    </source>
</evidence>
<dbReference type="AlphaFoldDB" id="A0A8E2I5T3"/>
<dbReference type="RefSeq" id="WP_058004418.1">
    <property type="nucleotide sequence ID" value="NZ_CP065424.1"/>
</dbReference>